<dbReference type="PROSITE" id="PS51257">
    <property type="entry name" value="PROKAR_LIPOPROTEIN"/>
    <property type="match status" value="1"/>
</dbReference>
<sequence>MTRVRTPLAFGAVTLAAALALTACGSGDGGGDAPDVKVEGAFIPEPASGDMAAGFFVVHNGGAADTLESVSSEIAGQVTLHTTKDGVMKEQESFAVPANGELDFERGADHLMFENLKRKPKEGDKVAVELHFAESGTVKVDFPVKAATYNPTSHASH</sequence>
<gene>
    <name evidence="2" type="ORF">IAG42_17405</name>
</gene>
<dbReference type="Gene3D" id="2.60.40.1890">
    <property type="entry name" value="PCu(A)C copper chaperone"/>
    <property type="match status" value="1"/>
</dbReference>
<dbReference type="PANTHER" id="PTHR36302">
    <property type="entry name" value="BLR7088 PROTEIN"/>
    <property type="match status" value="1"/>
</dbReference>
<keyword evidence="3" id="KW-1185">Reference proteome</keyword>
<dbReference type="EMBL" id="CP061281">
    <property type="protein sequence ID" value="QNS05200.1"/>
    <property type="molecule type" value="Genomic_DNA"/>
</dbReference>
<dbReference type="RefSeq" id="WP_188337898.1">
    <property type="nucleotide sequence ID" value="NZ_CP061281.1"/>
</dbReference>
<organism evidence="2 3">
    <name type="scientific">Streptomyces xanthii</name>
    <dbReference type="NCBI Taxonomy" id="2768069"/>
    <lineage>
        <taxon>Bacteria</taxon>
        <taxon>Bacillati</taxon>
        <taxon>Actinomycetota</taxon>
        <taxon>Actinomycetes</taxon>
        <taxon>Kitasatosporales</taxon>
        <taxon>Streptomycetaceae</taxon>
        <taxon>Streptomyces</taxon>
    </lineage>
</organism>
<dbReference type="Pfam" id="PF04314">
    <property type="entry name" value="PCuAC"/>
    <property type="match status" value="1"/>
</dbReference>
<proteinExistence type="predicted"/>
<dbReference type="PANTHER" id="PTHR36302:SF1">
    <property type="entry name" value="COPPER CHAPERONE PCU(A)C"/>
    <property type="match status" value="1"/>
</dbReference>
<evidence type="ECO:0000256" key="1">
    <source>
        <dbReference type="SAM" id="SignalP"/>
    </source>
</evidence>
<dbReference type="Proteomes" id="UP000516428">
    <property type="component" value="Chromosome"/>
</dbReference>
<dbReference type="SUPFAM" id="SSF110087">
    <property type="entry name" value="DR1885-like metal-binding protein"/>
    <property type="match status" value="1"/>
</dbReference>
<reference evidence="2 3" key="1">
    <citation type="submission" date="2020-09" db="EMBL/GenBank/DDBJ databases">
        <title>A novel species.</title>
        <authorList>
            <person name="Gao J."/>
        </authorList>
    </citation>
    <scope>NUCLEOTIDE SEQUENCE [LARGE SCALE GENOMIC DNA]</scope>
    <source>
        <strain evidence="2 3">CRXT-Y-14</strain>
    </source>
</reference>
<dbReference type="InterPro" id="IPR007410">
    <property type="entry name" value="LpqE-like"/>
</dbReference>
<evidence type="ECO:0000313" key="2">
    <source>
        <dbReference type="EMBL" id="QNS05200.1"/>
    </source>
</evidence>
<dbReference type="KEGG" id="sxn:IAG42_17405"/>
<protein>
    <submittedName>
        <fullName evidence="2">Copper chaperone PCu(A)C</fullName>
    </submittedName>
</protein>
<dbReference type="InterPro" id="IPR058248">
    <property type="entry name" value="Lxx211020-like"/>
</dbReference>
<keyword evidence="1" id="KW-0732">Signal</keyword>
<feature type="signal peptide" evidence="1">
    <location>
        <begin position="1"/>
        <end position="23"/>
    </location>
</feature>
<evidence type="ECO:0000313" key="3">
    <source>
        <dbReference type="Proteomes" id="UP000516428"/>
    </source>
</evidence>
<dbReference type="InterPro" id="IPR036182">
    <property type="entry name" value="PCuAC_sf"/>
</dbReference>
<name>A0A7H1B8Z5_9ACTN</name>
<feature type="chain" id="PRO_5039568894" evidence="1">
    <location>
        <begin position="24"/>
        <end position="157"/>
    </location>
</feature>
<dbReference type="AlphaFoldDB" id="A0A7H1B8Z5"/>
<accession>A0A7H1B8Z5</accession>